<keyword evidence="28" id="KW-1185">Reference proteome</keyword>
<keyword evidence="15 23" id="KW-1133">Transmembrane helix</keyword>
<evidence type="ECO:0000256" key="9">
    <source>
        <dbReference type="ARBA" id="ARBA00022692"/>
    </source>
</evidence>
<evidence type="ECO:0000256" key="6">
    <source>
        <dbReference type="ARBA" id="ARBA00022510"/>
    </source>
</evidence>
<dbReference type="GO" id="GO:0044178">
    <property type="term" value="C:host cell Golgi membrane"/>
    <property type="evidence" value="ECO:0007669"/>
    <property type="project" value="UniProtKB-SubCell"/>
</dbReference>
<dbReference type="InterPro" id="IPR043603">
    <property type="entry name" value="Phlebo_G2_C"/>
</dbReference>
<evidence type="ECO:0000256" key="17">
    <source>
        <dbReference type="ARBA" id="ARBA00023157"/>
    </source>
</evidence>
<evidence type="ECO:0000256" key="14">
    <source>
        <dbReference type="ARBA" id="ARBA00022870"/>
    </source>
</evidence>
<organism evidence="27 28">
    <name type="scientific">Mukawa virus</name>
    <dbReference type="NCBI Taxonomy" id="1569922"/>
    <lineage>
        <taxon>Viruses</taxon>
        <taxon>Riboviria</taxon>
        <taxon>Orthornavirae</taxon>
        <taxon>Negarnaviricota</taxon>
        <taxon>Polyploviricotina</taxon>
        <taxon>Bunyaviricetes</taxon>
        <taxon>Hareavirales</taxon>
        <taxon>Phenuiviridae</taxon>
        <taxon>Phlebovirus</taxon>
        <taxon>Phlebovirus mukawaense</taxon>
    </lineage>
</organism>
<keyword evidence="14" id="KW-1043">Host membrane</keyword>
<keyword evidence="18" id="KW-0325">Glycoprotein</keyword>
<evidence type="ECO:0000256" key="10">
    <source>
        <dbReference type="ARBA" id="ARBA00022729"/>
    </source>
</evidence>
<evidence type="ECO:0000313" key="28">
    <source>
        <dbReference type="Proteomes" id="UP000288989"/>
    </source>
</evidence>
<feature type="domain" description="Phlebovirus glycoprotein G1" evidence="24">
    <location>
        <begin position="20"/>
        <end position="521"/>
    </location>
</feature>
<dbReference type="Pfam" id="PF07243">
    <property type="entry name" value="Phlebovirus_G1"/>
    <property type="match status" value="1"/>
</dbReference>
<evidence type="ECO:0000256" key="23">
    <source>
        <dbReference type="SAM" id="Phobius"/>
    </source>
</evidence>
<dbReference type="RefSeq" id="YP_009666331.1">
    <property type="nucleotide sequence ID" value="NC_043509.1"/>
</dbReference>
<name>A0A2Z6FB04_9VIRU</name>
<dbReference type="KEGG" id="vg:41324489"/>
<dbReference type="InterPro" id="IPR009878">
    <property type="entry name" value="Phlebovirus_G2_fusion"/>
</dbReference>
<evidence type="ECO:0000256" key="15">
    <source>
        <dbReference type="ARBA" id="ARBA00022989"/>
    </source>
</evidence>
<evidence type="ECO:0000313" key="27">
    <source>
        <dbReference type="EMBL" id="BBE15815.1"/>
    </source>
</evidence>
<evidence type="ECO:0000256" key="22">
    <source>
        <dbReference type="ARBA" id="ARBA00033745"/>
    </source>
</evidence>
<evidence type="ECO:0000259" key="24">
    <source>
        <dbReference type="Pfam" id="PF07243"/>
    </source>
</evidence>
<keyword evidence="20" id="KW-1160">Virus entry into host cell</keyword>
<protein>
    <recommendedName>
        <fullName evidence="4">Envelopment polyprotein</fullName>
    </recommendedName>
    <alternativeName>
        <fullName evidence="21">M polyprotein</fullName>
    </alternativeName>
</protein>
<feature type="transmembrane region" description="Helical" evidence="23">
    <location>
        <begin position="433"/>
        <end position="453"/>
    </location>
</feature>
<keyword evidence="13" id="KW-0946">Virion</keyword>
<dbReference type="Pfam" id="PF19019">
    <property type="entry name" value="Phlebo_G2_C"/>
    <property type="match status" value="1"/>
</dbReference>
<evidence type="ECO:0000256" key="19">
    <source>
        <dbReference type="ARBA" id="ARBA00023184"/>
    </source>
</evidence>
<evidence type="ECO:0000256" key="7">
    <source>
        <dbReference type="ARBA" id="ARBA00022581"/>
    </source>
</evidence>
<dbReference type="GO" id="GO:0046718">
    <property type="term" value="P:symbiont entry into host cell"/>
    <property type="evidence" value="ECO:0007669"/>
    <property type="project" value="UniProtKB-KW"/>
</dbReference>
<keyword evidence="7" id="KW-0945">Host-virus interaction</keyword>
<keyword evidence="6" id="KW-1170">Fusion of virus membrane with host endosomal membrane</keyword>
<keyword evidence="9 23" id="KW-0812">Transmembrane</keyword>
<dbReference type="Gene3D" id="2.60.40.3770">
    <property type="match status" value="1"/>
</dbReference>
<dbReference type="SMR" id="A0A2Z6FB04"/>
<keyword evidence="17" id="KW-1015">Disulfide bond</keyword>
<evidence type="ECO:0000256" key="21">
    <source>
        <dbReference type="ARBA" id="ARBA00031199"/>
    </source>
</evidence>
<keyword evidence="5" id="KW-1168">Fusion of virus membrane with host membrane</keyword>
<dbReference type="EMBL" id="LC063768">
    <property type="protein sequence ID" value="BBE15815.1"/>
    <property type="molecule type" value="Viral_cRNA"/>
</dbReference>
<dbReference type="Pfam" id="PF07245">
    <property type="entry name" value="Phlebovirus_G2"/>
    <property type="match status" value="1"/>
</dbReference>
<evidence type="ECO:0000256" key="1">
    <source>
        <dbReference type="ARBA" id="ARBA00004244"/>
    </source>
</evidence>
<dbReference type="Gene3D" id="2.60.98.50">
    <property type="match status" value="2"/>
</dbReference>
<keyword evidence="8" id="KW-1162">Viral penetration into host cytoplasm</keyword>
<feature type="transmembrane region" description="Helical" evidence="23">
    <location>
        <begin position="527"/>
        <end position="550"/>
    </location>
</feature>
<evidence type="ECO:0000256" key="20">
    <source>
        <dbReference type="ARBA" id="ARBA00023296"/>
    </source>
</evidence>
<evidence type="ECO:0000256" key="13">
    <source>
        <dbReference type="ARBA" id="ARBA00022844"/>
    </source>
</evidence>
<proteinExistence type="inferred from homology"/>
<keyword evidence="19" id="KW-1038">Host endoplasmic reticulum</keyword>
<evidence type="ECO:0000259" key="25">
    <source>
        <dbReference type="Pfam" id="PF07245"/>
    </source>
</evidence>
<dbReference type="Proteomes" id="UP000288989">
    <property type="component" value="Genome"/>
</dbReference>
<dbReference type="GO" id="GO:0044167">
    <property type="term" value="C:host cell endoplasmic reticulum membrane"/>
    <property type="evidence" value="ECO:0007669"/>
    <property type="project" value="UniProtKB-SubCell"/>
</dbReference>
<dbReference type="GO" id="GO:0019062">
    <property type="term" value="P:virion attachment to host cell"/>
    <property type="evidence" value="ECO:0007669"/>
    <property type="project" value="UniProtKB-KW"/>
</dbReference>
<evidence type="ECO:0000256" key="5">
    <source>
        <dbReference type="ARBA" id="ARBA00022506"/>
    </source>
</evidence>
<evidence type="ECO:0000256" key="3">
    <source>
        <dbReference type="ARBA" id="ARBA00004563"/>
    </source>
</evidence>
<dbReference type="GO" id="GO:0039654">
    <property type="term" value="P:fusion of virus membrane with host endosome membrane"/>
    <property type="evidence" value="ECO:0007669"/>
    <property type="project" value="UniProtKB-KW"/>
</dbReference>
<evidence type="ECO:0000256" key="16">
    <source>
        <dbReference type="ARBA" id="ARBA00023136"/>
    </source>
</evidence>
<reference evidence="27" key="1">
    <citation type="journal article" date="2018" name="MSphere">
        <title>The Unique Phylogenetic Position of a Novel Tick-Borne Phlebovirus Ensures an Ixodid Origin of the Genus Phlebovirus.</title>
        <authorList>
            <person name="Matsuno K."/>
            <person name="Kajihara M."/>
            <person name="Nakao R."/>
            <person name="Nao N."/>
            <person name="Mori-Kajihara A."/>
            <person name="Muramatsu M."/>
            <person name="Qiu Y."/>
            <person name="Torii S."/>
            <person name="Igarashi M."/>
            <person name="Kasajima N."/>
            <person name="Mizuma K."/>
            <person name="Yoshii K."/>
            <person name="Sawa H."/>
            <person name="Sugimoto C."/>
            <person name="Takada A."/>
            <person name="Ebihara H."/>
        </authorList>
    </citation>
    <scope>NUCLEOTIDE SEQUENCE [LARGE SCALE GENOMIC DNA]</scope>
    <source>
        <strain evidence="27">MKW73</strain>
    </source>
</reference>
<comment type="similarity">
    <text evidence="22">Belongs to the phlebovirus envelope glycoprotein family.</text>
</comment>
<comment type="subcellular location">
    <subcellularLocation>
        <location evidence="1">Host Golgi apparatus membrane</location>
        <topology evidence="1">Single-pass type I membrane protein</topology>
    </subcellularLocation>
    <subcellularLocation>
        <location evidence="2">Host endoplasmic reticulum membrane</location>
        <topology evidence="2">Single-pass type I membrane protein</topology>
    </subcellularLocation>
    <subcellularLocation>
        <location evidence="3">Virion membrane</location>
        <topology evidence="3">Single-pass type I membrane protein</topology>
    </subcellularLocation>
</comment>
<feature type="transmembrane region" description="Helical" evidence="23">
    <location>
        <begin position="1014"/>
        <end position="1035"/>
    </location>
</feature>
<dbReference type="GO" id="GO:0055036">
    <property type="term" value="C:virion membrane"/>
    <property type="evidence" value="ECO:0007669"/>
    <property type="project" value="UniProtKB-SubCell"/>
</dbReference>
<sequence>MWKLMQILLLLSGALTELCPHLKNRRLMGNHSISPTLHHLSESCTAIDYDKTCAGFEWTSDPTRYPLFYSKHHMLNIAEAMNQKLISLKSNGGCSNTGGKVSCKEMFLREHVNCASNPTSILGMGKDGGFHLWECPPKHVFSQDCMQCEDRKENQTQNLIFLDDAVCQKVDPDQNAIHPPPVPRDVCAIGKILYRQCEYPVASIERVHYMLLGLPDTPAFLFDFNAHVTEDGDPHEFICTDQAGKSCSIKQCRGSSSTECSGDTTFCNHYTCKAMTAKCSCQKVSGTGTLRVNAAGRWYTPICFGSKMARVLRNAPIQKDRAIRSCPTCITKCETSEITVHTDGLPIESGHLCCSGSCIVKVQEPSTTVKFTRPDACKLNGGPFVIVMDDSKGSPAIKVKGTCEPVPKCLETDCFWCWANWLNFHCHSSAKMALIWITLSLLLVLAGSIIGYLRGVTMLLKAAWGPVRWTYLLLKWVACVLTGRVRRAKRELDSKIARGSPRDEEAQAMEVRSKTDDGYPRLKGVPIYMYVVAGLLVIGSCTACSENHLLSTDQITCVPSGSHLVCSVKGEALIKAGPLGSEACIRYGPSTSKQRSVIKIKTLGSSLKCRKGGSYWTASFVPKCMSSRRCHLVSECTGSNCESWRSNQVSSEFAHMTNEAKLSENGCLEQCGGAGCGCFNIHASCLFYRNEFHRADGSTYEVFQCAEWVHEIQLSVSQTSHQPVELTMIDGETKQLDWGTISIAIDGETVTSSNAFHFIKSGSKFAIVDEEFSDIPRKGFLGEIRCPSQASAETVSSACLKAEGLTRYVGQLDSIRCESRMIDPGLIFRRGKLPQSRAGVCFTTKPGSSVVEALTSKPIKVILKASFDGTGLQFDVDPPECSASFMNLTGCYSCNTGTQLCVKAGMGQSGATGTMVLKCPSGIESAFGVDSNVKAHCFVAHTDRQVINEDCSYSCGRDEKKLHVYGTLQYVEPHDDRVANESSAPIINPKSGVFSWGSWFSGLGDLGGGWLKTILISLLMALAGVMVVLVMLRLLRTVLASALSARWRKLD</sequence>
<dbReference type="InterPro" id="IPR010826">
    <property type="entry name" value="Phlebovirus_G1"/>
</dbReference>
<feature type="domain" description="Phlebovirus glycoprotein G2 C-terminal" evidence="26">
    <location>
        <begin position="880"/>
        <end position="1044"/>
    </location>
</feature>
<dbReference type="GO" id="GO:0016020">
    <property type="term" value="C:membrane"/>
    <property type="evidence" value="ECO:0007669"/>
    <property type="project" value="InterPro"/>
</dbReference>
<keyword evidence="10" id="KW-0732">Signal</keyword>
<evidence type="ECO:0000256" key="11">
    <source>
        <dbReference type="ARBA" id="ARBA00022804"/>
    </source>
</evidence>
<keyword evidence="12" id="KW-1040">Host Golgi apparatus</keyword>
<keyword evidence="11" id="KW-1161">Viral attachment to host cell</keyword>
<evidence type="ECO:0000256" key="12">
    <source>
        <dbReference type="ARBA" id="ARBA00022812"/>
    </source>
</evidence>
<keyword evidence="16 23" id="KW-0472">Membrane</keyword>
<dbReference type="GeneID" id="41324489"/>
<evidence type="ECO:0000256" key="2">
    <source>
        <dbReference type="ARBA" id="ARBA00004482"/>
    </source>
</evidence>
<feature type="domain" description="Phlebovirus glycoprotein G2 fusion" evidence="25">
    <location>
        <begin position="544"/>
        <end position="851"/>
    </location>
</feature>
<evidence type="ECO:0000256" key="4">
    <source>
        <dbReference type="ARBA" id="ARBA00015294"/>
    </source>
</evidence>
<accession>A0A2Z6FB04</accession>
<evidence type="ECO:0000256" key="8">
    <source>
        <dbReference type="ARBA" id="ARBA00022595"/>
    </source>
</evidence>
<evidence type="ECO:0000259" key="26">
    <source>
        <dbReference type="Pfam" id="PF19019"/>
    </source>
</evidence>
<evidence type="ECO:0000256" key="18">
    <source>
        <dbReference type="ARBA" id="ARBA00023180"/>
    </source>
</evidence>